<keyword evidence="3" id="KW-1185">Reference proteome</keyword>
<proteinExistence type="predicted"/>
<dbReference type="Proteomes" id="UP000652430">
    <property type="component" value="Unassembled WGS sequence"/>
</dbReference>
<dbReference type="EMBL" id="BNAQ01000005">
    <property type="protein sequence ID" value="GHH21978.1"/>
    <property type="molecule type" value="Genomic_DNA"/>
</dbReference>
<evidence type="ECO:0000313" key="3">
    <source>
        <dbReference type="Proteomes" id="UP000652430"/>
    </source>
</evidence>
<organism evidence="2 3">
    <name type="scientific">Sphingomonas glacialis</name>
    <dbReference type="NCBI Taxonomy" id="658225"/>
    <lineage>
        <taxon>Bacteria</taxon>
        <taxon>Pseudomonadati</taxon>
        <taxon>Pseudomonadota</taxon>
        <taxon>Alphaproteobacteria</taxon>
        <taxon>Sphingomonadales</taxon>
        <taxon>Sphingomonadaceae</taxon>
        <taxon>Sphingomonas</taxon>
    </lineage>
</organism>
<protein>
    <recommendedName>
        <fullName evidence="1">DUF6456 domain-containing protein</fullName>
    </recommendedName>
</protein>
<dbReference type="Pfam" id="PF20057">
    <property type="entry name" value="DUF6456"/>
    <property type="match status" value="1"/>
</dbReference>
<evidence type="ECO:0000259" key="1">
    <source>
        <dbReference type="Pfam" id="PF20057"/>
    </source>
</evidence>
<name>A0ABQ3LPZ2_9SPHN</name>
<dbReference type="RefSeq" id="WP_189677019.1">
    <property type="nucleotide sequence ID" value="NZ_BNAQ01000005.1"/>
</dbReference>
<gene>
    <name evidence="2" type="ORF">GCM10008023_31440</name>
</gene>
<reference evidence="3" key="1">
    <citation type="journal article" date="2019" name="Int. J. Syst. Evol. Microbiol.">
        <title>The Global Catalogue of Microorganisms (GCM) 10K type strain sequencing project: providing services to taxonomists for standard genome sequencing and annotation.</title>
        <authorList>
            <consortium name="The Broad Institute Genomics Platform"/>
            <consortium name="The Broad Institute Genome Sequencing Center for Infectious Disease"/>
            <person name="Wu L."/>
            <person name="Ma J."/>
        </authorList>
    </citation>
    <scope>NUCLEOTIDE SEQUENCE [LARGE SCALE GENOMIC DNA]</scope>
    <source>
        <strain evidence="3">CGMCC 1.8957</strain>
    </source>
</reference>
<sequence length="153" mass="16525">MRELVERNFIDGVVGDAPAAKGGRRVTVNQAESPLAWLRARGLVDARQFEAGERLRADYERAAIAPRVTMSWSARVDGGSDALDPTLAQIAAKRRFDAAIAAVGKGLSDVLWRVVCAGEGLPVAEKALGWPQRAGRLVLTLALDRLADFYGLR</sequence>
<comment type="caution">
    <text evidence="2">The sequence shown here is derived from an EMBL/GenBank/DDBJ whole genome shotgun (WGS) entry which is preliminary data.</text>
</comment>
<dbReference type="InterPro" id="IPR045599">
    <property type="entry name" value="DUF6456"/>
</dbReference>
<accession>A0ABQ3LPZ2</accession>
<feature type="domain" description="DUF6456" evidence="1">
    <location>
        <begin position="27"/>
        <end position="151"/>
    </location>
</feature>
<evidence type="ECO:0000313" key="2">
    <source>
        <dbReference type="EMBL" id="GHH21978.1"/>
    </source>
</evidence>